<evidence type="ECO:0000259" key="9">
    <source>
        <dbReference type="Pfam" id="PF05567"/>
    </source>
</evidence>
<evidence type="ECO:0000256" key="4">
    <source>
        <dbReference type="ARBA" id="ARBA00022723"/>
    </source>
</evidence>
<dbReference type="SUPFAM" id="SSF50998">
    <property type="entry name" value="Quinoprotein alcohol dehydrogenase-like"/>
    <property type="match status" value="1"/>
</dbReference>
<keyword evidence="6" id="KW-0281">Fimbrium</keyword>
<feature type="chain" id="PRO_5046056212" evidence="8">
    <location>
        <begin position="25"/>
        <end position="1131"/>
    </location>
</feature>
<keyword evidence="11" id="KW-1185">Reference proteome</keyword>
<comment type="subcellular location">
    <subcellularLocation>
        <location evidence="1">Fimbrium</location>
    </subcellularLocation>
</comment>
<evidence type="ECO:0000313" key="10">
    <source>
        <dbReference type="EMBL" id="WRS38388.1"/>
    </source>
</evidence>
<comment type="similarity">
    <text evidence="2">Belongs to the PilY1 family.</text>
</comment>
<dbReference type="EMBL" id="CP141769">
    <property type="protein sequence ID" value="WRS38388.1"/>
    <property type="molecule type" value="Genomic_DNA"/>
</dbReference>
<keyword evidence="3" id="KW-1029">Fimbrium biogenesis</keyword>
<feature type="compositionally biased region" description="Polar residues" evidence="7">
    <location>
        <begin position="564"/>
        <end position="593"/>
    </location>
</feature>
<sequence>MKIFIRTPLSLALAAGLGAGYCSAANAAQLSLSQVPLFVTSGAKANVLLIFANSNSMDEDPTGLAVGSADPTSRSEIARTAARTLVTNYTGQINMGLMAFQQSSVAHAWLNQSPYDVSYDPANYDPNWTGARDSATHKKYKIPNPTSPNASGACTTSGGTTVDCIYYNVNLPYYTSGPQGSTFCYGTGTGGSSYQSFPGNYTKYACYGTKTGISDAAPGSGGDGYGSSLGTYNFGPTDSDYAQAIDDWGQRLASTDSGPTWFANSSPGKGYLHIPIANLDTTQASKLNVKLATEAVPTRSGSGTWNDNPTSISGGNTWNNPNAPLINAGLTPITGTFMTAKDYYNGATTNFGSSQGGPQSAPPTSCNKDFAVFLTTGLPSVTATGGSVTYQTGEPYSASEVANAVTAVGNLNSGSRPVKTYVIGFALPEFTNNYFIANPPNPLDQMASAGGTSSAYYANNLATLNTTFNSIFSSIIAQSGAAAAVAMTSGSVVAGGKIYQGQFNSADWSGDMIAYNTDATTGAVTTTAWQAGSVLNGQNYNSGRKIITYKPSTGAGIPFRWPANPSSPTATELDASQSTALTSNPSLDASNPADTGANRLNYLRGQTGLSGFRPRLISVLGDIVNSAPAYVGPPTFDYPDNLESASYYSFRQTYNSRTPMIYVGANDGMLHAFDAATGQEKLAFVPNGVFANLAQLTSPNYSHRYYVDGSPTVVDTFYSGAWHTTLVAGLGGGGRSVYALDVTNPANFSEANAASLVRWEYTDSDLGYVYGQPSIVKLNTGAWAAVFSNGYNSTTGVAALYIVDIGTGALIKKLSTSVGSSTTPNTLAAPTLIDTNADGTADVAYAGDLQGNVWKFDLCNANNQGVCASNTNGWSATKLFIAKDAGGNAQPITSAIEVTRQFSGDGYQLFFGTGKYLESSDISTTGTQTFYSVWDRFSSAFSTVSTRSDLQPQTITTSTTVDGTTYRTSSSNTINWDSPAGSGTQRGWYMDLPASGERVVSDPSLYSNRILFTTMIPNAAACSGGGTGWLMELDATTGAALGGPTFDVDGDGVVTTADNLGTSGSYPSGVAKSSIPSAVRMQKNPGGPGGGSMNKWTSMSQKNATTNSSLENVLNSLPPIQSRSSWRQIFQ</sequence>
<feature type="signal peptide" evidence="8">
    <location>
        <begin position="1"/>
        <end position="24"/>
    </location>
</feature>
<reference evidence="10 11" key="1">
    <citation type="submission" date="2023-12" db="EMBL/GenBank/DDBJ databases">
        <title>Thiobacillus sedimentum sp. nov., a chemolithoautotrophic sulfur-oxidizing bacterium isolated from freshwater sediment.</title>
        <authorList>
            <person name="Luo J."/>
            <person name="Dai C."/>
        </authorList>
    </citation>
    <scope>NUCLEOTIDE SEQUENCE [LARGE SCALE GENOMIC DNA]</scope>
    <source>
        <strain evidence="10 11">SCUT-2</strain>
    </source>
</reference>
<gene>
    <name evidence="10" type="ORF">VA613_10265</name>
</gene>
<proteinExistence type="inferred from homology"/>
<keyword evidence="8" id="KW-0732">Signal</keyword>
<keyword evidence="4" id="KW-0479">Metal-binding</keyword>
<evidence type="ECO:0000256" key="7">
    <source>
        <dbReference type="SAM" id="MobiDB-lite"/>
    </source>
</evidence>
<evidence type="ECO:0000256" key="5">
    <source>
        <dbReference type="ARBA" id="ARBA00022837"/>
    </source>
</evidence>
<evidence type="ECO:0000256" key="2">
    <source>
        <dbReference type="ARBA" id="ARBA00008387"/>
    </source>
</evidence>
<keyword evidence="5" id="KW-0106">Calcium</keyword>
<feature type="domain" description="PilY1 beta-propeller" evidence="9">
    <location>
        <begin position="620"/>
        <end position="956"/>
    </location>
</feature>
<evidence type="ECO:0000256" key="3">
    <source>
        <dbReference type="ARBA" id="ARBA00022558"/>
    </source>
</evidence>
<dbReference type="RefSeq" id="WP_324778919.1">
    <property type="nucleotide sequence ID" value="NZ_CP141769.1"/>
</dbReference>
<protein>
    <submittedName>
        <fullName evidence="10">PilC/PilY family type IV pilus protein</fullName>
    </submittedName>
</protein>
<dbReference type="InterPro" id="IPR011047">
    <property type="entry name" value="Quinoprotein_ADH-like_sf"/>
</dbReference>
<dbReference type="InterPro" id="IPR008707">
    <property type="entry name" value="B-propeller_PilY1"/>
</dbReference>
<name>A0ABZ1CKC1_9PROT</name>
<feature type="region of interest" description="Disordered" evidence="7">
    <location>
        <begin position="562"/>
        <end position="594"/>
    </location>
</feature>
<dbReference type="Proteomes" id="UP001334732">
    <property type="component" value="Chromosome"/>
</dbReference>
<evidence type="ECO:0000256" key="1">
    <source>
        <dbReference type="ARBA" id="ARBA00004561"/>
    </source>
</evidence>
<accession>A0ABZ1CKC1</accession>
<evidence type="ECO:0000256" key="6">
    <source>
        <dbReference type="ARBA" id="ARBA00023263"/>
    </source>
</evidence>
<dbReference type="Pfam" id="PF05567">
    <property type="entry name" value="T4P_PilY1"/>
    <property type="match status" value="1"/>
</dbReference>
<organism evidence="10 11">
    <name type="scientific">Thiobacillus sedimenti</name>
    <dbReference type="NCBI Taxonomy" id="3110231"/>
    <lineage>
        <taxon>Bacteria</taxon>
        <taxon>Pseudomonadati</taxon>
        <taxon>Pseudomonadota</taxon>
        <taxon>Betaproteobacteria</taxon>
        <taxon>Nitrosomonadales</taxon>
        <taxon>Thiobacillaceae</taxon>
        <taxon>Thiobacillus</taxon>
    </lineage>
</organism>
<evidence type="ECO:0000313" key="11">
    <source>
        <dbReference type="Proteomes" id="UP001334732"/>
    </source>
</evidence>
<evidence type="ECO:0000256" key="8">
    <source>
        <dbReference type="SAM" id="SignalP"/>
    </source>
</evidence>